<dbReference type="InterPro" id="IPR038657">
    <property type="entry name" value="Ribosomal_bL19_sf"/>
</dbReference>
<dbReference type="PRINTS" id="PR00061">
    <property type="entry name" value="RIBOSOMALL19"/>
</dbReference>
<dbReference type="GO" id="GO:0006412">
    <property type="term" value="P:translation"/>
    <property type="evidence" value="ECO:0007669"/>
    <property type="project" value="InterPro"/>
</dbReference>
<evidence type="ECO:0000256" key="1">
    <source>
        <dbReference type="ARBA" id="ARBA00005781"/>
    </source>
</evidence>
<evidence type="ECO:0000313" key="5">
    <source>
        <dbReference type="EMBL" id="OGE41240.1"/>
    </source>
</evidence>
<dbReference type="EMBL" id="MFDD01000002">
    <property type="protein sequence ID" value="OGE41240.1"/>
    <property type="molecule type" value="Genomic_DNA"/>
</dbReference>
<sequence>MISIEFKGKSLHVGDTVRVSSNVIEGAKTRIQTFEGIIISIRGRDVNQTFTVRRIGAKNIGVERSWPLNSTTLVDIVVVKNPKKVRRSKLYFLRNLVGKMSSAI</sequence>
<evidence type="ECO:0000256" key="2">
    <source>
        <dbReference type="ARBA" id="ARBA00022980"/>
    </source>
</evidence>
<dbReference type="SUPFAM" id="SSF50104">
    <property type="entry name" value="Translation proteins SH3-like domain"/>
    <property type="match status" value="1"/>
</dbReference>
<dbReference type="NCBIfam" id="TIGR01024">
    <property type="entry name" value="rplS_bact"/>
    <property type="match status" value="1"/>
</dbReference>
<dbReference type="AlphaFoldDB" id="A0A1F5KKA0"/>
<comment type="similarity">
    <text evidence="1 4">Belongs to the bacterial ribosomal protein bL19 family.</text>
</comment>
<dbReference type="Pfam" id="PF01245">
    <property type="entry name" value="Ribosomal_L19"/>
    <property type="match status" value="1"/>
</dbReference>
<name>A0A1F5KKA0_9BACT</name>
<comment type="caution">
    <text evidence="5">The sequence shown here is derived from an EMBL/GenBank/DDBJ whole genome shotgun (WGS) entry which is preliminary data.</text>
</comment>
<evidence type="ECO:0000256" key="3">
    <source>
        <dbReference type="ARBA" id="ARBA00023274"/>
    </source>
</evidence>
<dbReference type="GO" id="GO:0003735">
    <property type="term" value="F:structural constituent of ribosome"/>
    <property type="evidence" value="ECO:0007669"/>
    <property type="project" value="InterPro"/>
</dbReference>
<proteinExistence type="inferred from homology"/>
<gene>
    <name evidence="5" type="ORF">A3D25_01785</name>
</gene>
<comment type="function">
    <text evidence="4">This protein is located at the 30S-50S ribosomal subunit interface and may play a role in the structure and function of the aminoacyl-tRNA binding site.</text>
</comment>
<dbReference type="Gene3D" id="2.30.30.790">
    <property type="match status" value="1"/>
</dbReference>
<evidence type="ECO:0000313" key="6">
    <source>
        <dbReference type="Proteomes" id="UP000177328"/>
    </source>
</evidence>
<evidence type="ECO:0000256" key="4">
    <source>
        <dbReference type="RuleBase" id="RU000559"/>
    </source>
</evidence>
<reference evidence="5 6" key="1">
    <citation type="journal article" date="2016" name="Nat. Commun.">
        <title>Thousands of microbial genomes shed light on interconnected biogeochemical processes in an aquifer system.</title>
        <authorList>
            <person name="Anantharaman K."/>
            <person name="Brown C.T."/>
            <person name="Hug L.A."/>
            <person name="Sharon I."/>
            <person name="Castelle C.J."/>
            <person name="Probst A.J."/>
            <person name="Thomas B.C."/>
            <person name="Singh A."/>
            <person name="Wilkins M.J."/>
            <person name="Karaoz U."/>
            <person name="Brodie E.L."/>
            <person name="Williams K.H."/>
            <person name="Hubbard S.S."/>
            <person name="Banfield J.F."/>
        </authorList>
    </citation>
    <scope>NUCLEOTIDE SEQUENCE [LARGE SCALE GENOMIC DNA]</scope>
</reference>
<dbReference type="PANTHER" id="PTHR15680:SF9">
    <property type="entry name" value="LARGE RIBOSOMAL SUBUNIT PROTEIN BL19M"/>
    <property type="match status" value="1"/>
</dbReference>
<protein>
    <recommendedName>
        <fullName evidence="4">50S ribosomal protein L19</fullName>
    </recommendedName>
</protein>
<keyword evidence="2 5" id="KW-0689">Ribosomal protein</keyword>
<keyword evidence="3 4" id="KW-0687">Ribonucleoprotein</keyword>
<accession>A0A1F5KKA0</accession>
<dbReference type="Proteomes" id="UP000177328">
    <property type="component" value="Unassembled WGS sequence"/>
</dbReference>
<dbReference type="InterPro" id="IPR001857">
    <property type="entry name" value="Ribosomal_bL19"/>
</dbReference>
<dbReference type="GO" id="GO:0022625">
    <property type="term" value="C:cytosolic large ribosomal subunit"/>
    <property type="evidence" value="ECO:0007669"/>
    <property type="project" value="TreeGrafter"/>
</dbReference>
<dbReference type="PANTHER" id="PTHR15680">
    <property type="entry name" value="RIBOSOMAL PROTEIN L19"/>
    <property type="match status" value="1"/>
</dbReference>
<organism evidence="5 6">
    <name type="scientific">Candidatus Daviesbacteria bacterium RIFCSPHIGHO2_02_FULL_43_12</name>
    <dbReference type="NCBI Taxonomy" id="1797776"/>
    <lineage>
        <taxon>Bacteria</taxon>
        <taxon>Candidatus Daviesiibacteriota</taxon>
    </lineage>
</organism>
<dbReference type="InterPro" id="IPR008991">
    <property type="entry name" value="Translation_prot_SH3-like_sf"/>
</dbReference>